<evidence type="ECO:0000313" key="4">
    <source>
        <dbReference type="Proteomes" id="UP000002320"/>
    </source>
</evidence>
<accession>B0WA08</accession>
<gene>
    <name evidence="3" type="primary">6035330</name>
    <name evidence="2" type="ORF">CpipJ_CPIJ003874</name>
</gene>
<proteinExistence type="predicted"/>
<dbReference type="STRING" id="7176.B0WA08"/>
<dbReference type="KEGG" id="cqu:CpipJ_CPIJ003874"/>
<dbReference type="SMR" id="B0WA08"/>
<keyword evidence="1" id="KW-0472">Membrane</keyword>
<dbReference type="EnsemblMetazoa" id="CPIJ003874-RA">
    <property type="protein sequence ID" value="CPIJ003874-PA"/>
    <property type="gene ID" value="CPIJ003874"/>
</dbReference>
<dbReference type="OrthoDB" id="5957871at2759"/>
<keyword evidence="4" id="KW-1185">Reference proteome</keyword>
<dbReference type="Proteomes" id="UP000002320">
    <property type="component" value="Unassembled WGS sequence"/>
</dbReference>
<keyword evidence="2" id="KW-0675">Receptor</keyword>
<protein>
    <submittedName>
        <fullName evidence="2 3">Beta adrenergic receptor</fullName>
    </submittedName>
</protein>
<feature type="transmembrane region" description="Helical" evidence="1">
    <location>
        <begin position="107"/>
        <end position="127"/>
    </location>
</feature>
<reference evidence="3" key="2">
    <citation type="submission" date="2020-05" db="UniProtKB">
        <authorList>
            <consortium name="EnsemblMetazoa"/>
        </authorList>
    </citation>
    <scope>IDENTIFICATION</scope>
    <source>
        <strain evidence="3">JHB</strain>
    </source>
</reference>
<evidence type="ECO:0000256" key="1">
    <source>
        <dbReference type="SAM" id="Phobius"/>
    </source>
</evidence>
<reference evidence="2" key="1">
    <citation type="submission" date="2007-03" db="EMBL/GenBank/DDBJ databases">
        <title>Annotation of Culex pipiens quinquefasciatus.</title>
        <authorList>
            <consortium name="The Broad Institute Genome Sequencing Platform"/>
            <person name="Atkinson P.W."/>
            <person name="Hemingway J."/>
            <person name="Christensen B.M."/>
            <person name="Higgs S."/>
            <person name="Kodira C."/>
            <person name="Hannick L."/>
            <person name="Megy K."/>
            <person name="O'Leary S."/>
            <person name="Pearson M."/>
            <person name="Haas B.J."/>
            <person name="Mauceli E."/>
            <person name="Wortman J.R."/>
            <person name="Lee N.H."/>
            <person name="Guigo R."/>
            <person name="Stanke M."/>
            <person name="Alvarado L."/>
            <person name="Amedeo P."/>
            <person name="Antoine C.H."/>
            <person name="Arensburger P."/>
            <person name="Bidwell S.L."/>
            <person name="Crawford M."/>
            <person name="Camaro F."/>
            <person name="Devon K."/>
            <person name="Engels R."/>
            <person name="Hammond M."/>
            <person name="Howarth C."/>
            <person name="Koehrsen M."/>
            <person name="Lawson D."/>
            <person name="Montgomery P."/>
            <person name="Nene V."/>
            <person name="Nusbaum C."/>
            <person name="Puiu D."/>
            <person name="Romero-Severson J."/>
            <person name="Severson D.W."/>
            <person name="Shumway M."/>
            <person name="Sisk P."/>
            <person name="Stolte C."/>
            <person name="Zeng Q."/>
            <person name="Eisenstadt E."/>
            <person name="Fraser-Liggett C."/>
            <person name="Strausberg R."/>
            <person name="Galagan J."/>
            <person name="Birren B."/>
            <person name="Collins F.H."/>
        </authorList>
    </citation>
    <scope>NUCLEOTIDE SEQUENCE [LARGE SCALE GENOMIC DNA]</scope>
    <source>
        <strain evidence="2">JHB</strain>
    </source>
</reference>
<keyword evidence="1" id="KW-0812">Transmembrane</keyword>
<keyword evidence="1" id="KW-1133">Transmembrane helix</keyword>
<organism>
    <name type="scientific">Culex quinquefasciatus</name>
    <name type="common">Southern house mosquito</name>
    <name type="synonym">Culex pungens</name>
    <dbReference type="NCBI Taxonomy" id="7176"/>
    <lineage>
        <taxon>Eukaryota</taxon>
        <taxon>Metazoa</taxon>
        <taxon>Ecdysozoa</taxon>
        <taxon>Arthropoda</taxon>
        <taxon>Hexapoda</taxon>
        <taxon>Insecta</taxon>
        <taxon>Pterygota</taxon>
        <taxon>Neoptera</taxon>
        <taxon>Endopterygota</taxon>
        <taxon>Diptera</taxon>
        <taxon>Nematocera</taxon>
        <taxon>Culicoidea</taxon>
        <taxon>Culicidae</taxon>
        <taxon>Culicinae</taxon>
        <taxon>Culicini</taxon>
        <taxon>Culex</taxon>
        <taxon>Culex</taxon>
    </lineage>
</organism>
<dbReference type="EMBL" id="DS231868">
    <property type="protein sequence ID" value="EDS40741.1"/>
    <property type="molecule type" value="Genomic_DNA"/>
</dbReference>
<dbReference type="AlphaFoldDB" id="B0WA08"/>
<sequence>MPAQHDVRWDPEFKQFDANGHRGCRQLALMALRAMLAGVEQVPGPVTMVATLDSTVVTNLSSATMGNPNGTSSLASTVITDLATIGPTELTSSERAIEVSVLCMKSLIFGSIIIGAVLGNALVIISVHRNRKLSQYFLHREFCNQGCGVGVGVGAGVGGVGSFWGPGVGVGVGVVKTLTAGVGVGAGVG</sequence>
<dbReference type="VEuPathDB" id="VectorBase:CQUJHB009152"/>
<dbReference type="InParanoid" id="B0WA08"/>
<evidence type="ECO:0000313" key="2">
    <source>
        <dbReference type="EMBL" id="EDS40741.1"/>
    </source>
</evidence>
<name>B0WA08_CULQU</name>
<evidence type="ECO:0000313" key="3">
    <source>
        <dbReference type="EnsemblMetazoa" id="CPIJ003874-PA"/>
    </source>
</evidence>
<dbReference type="VEuPathDB" id="VectorBase:CPIJ003874"/>
<dbReference type="HOGENOM" id="CLU_1435749_0_0_1"/>